<feature type="transmembrane region" description="Helical" evidence="1">
    <location>
        <begin position="6"/>
        <end position="23"/>
    </location>
</feature>
<reference evidence="2 3" key="1">
    <citation type="journal article" date="2018" name="Sci. Rep.">
        <title>Genomic signatures of local adaptation to the degree of environmental predictability in rotifers.</title>
        <authorList>
            <person name="Franch-Gras L."/>
            <person name="Hahn C."/>
            <person name="Garcia-Roger E.M."/>
            <person name="Carmona M.J."/>
            <person name="Serra M."/>
            <person name="Gomez A."/>
        </authorList>
    </citation>
    <scope>NUCLEOTIDE SEQUENCE [LARGE SCALE GENOMIC DNA]</scope>
    <source>
        <strain evidence="2">HYR1</strain>
    </source>
</reference>
<comment type="caution">
    <text evidence="2">The sequence shown here is derived from an EMBL/GenBank/DDBJ whole genome shotgun (WGS) entry which is preliminary data.</text>
</comment>
<evidence type="ECO:0000256" key="1">
    <source>
        <dbReference type="SAM" id="Phobius"/>
    </source>
</evidence>
<keyword evidence="1" id="KW-0472">Membrane</keyword>
<accession>A0A3M7SD20</accession>
<keyword evidence="1" id="KW-1133">Transmembrane helix</keyword>
<evidence type="ECO:0000313" key="3">
    <source>
        <dbReference type="Proteomes" id="UP000276133"/>
    </source>
</evidence>
<sequence length="71" mass="8468">MIGVGCMLFGMIIFNLQIIHYIISNRIIVERNYATARFQTQKNGLQFFVYFRLLTDDFFYFSDLKLKSTNK</sequence>
<organism evidence="2 3">
    <name type="scientific">Brachionus plicatilis</name>
    <name type="common">Marine rotifer</name>
    <name type="synonym">Brachionus muelleri</name>
    <dbReference type="NCBI Taxonomy" id="10195"/>
    <lineage>
        <taxon>Eukaryota</taxon>
        <taxon>Metazoa</taxon>
        <taxon>Spiralia</taxon>
        <taxon>Gnathifera</taxon>
        <taxon>Rotifera</taxon>
        <taxon>Eurotatoria</taxon>
        <taxon>Monogononta</taxon>
        <taxon>Pseudotrocha</taxon>
        <taxon>Ploima</taxon>
        <taxon>Brachionidae</taxon>
        <taxon>Brachionus</taxon>
    </lineage>
</organism>
<keyword evidence="1" id="KW-0812">Transmembrane</keyword>
<proteinExistence type="predicted"/>
<dbReference type="Proteomes" id="UP000276133">
    <property type="component" value="Unassembled WGS sequence"/>
</dbReference>
<evidence type="ECO:0000313" key="2">
    <source>
        <dbReference type="EMBL" id="RNA33420.1"/>
    </source>
</evidence>
<name>A0A3M7SD20_BRAPC</name>
<dbReference type="EMBL" id="REGN01001644">
    <property type="protein sequence ID" value="RNA33420.1"/>
    <property type="molecule type" value="Genomic_DNA"/>
</dbReference>
<keyword evidence="3" id="KW-1185">Reference proteome</keyword>
<dbReference type="AlphaFoldDB" id="A0A3M7SD20"/>
<protein>
    <submittedName>
        <fullName evidence="2">Uncharacterized protein</fullName>
    </submittedName>
</protein>
<gene>
    <name evidence="2" type="ORF">BpHYR1_048512</name>
</gene>